<dbReference type="AlphaFoldDB" id="A0A844B416"/>
<comment type="caution">
    <text evidence="4">The sequence shown here is derived from an EMBL/GenBank/DDBJ whole genome shotgun (WGS) entry which is preliminary data.</text>
</comment>
<dbReference type="CDD" id="cd04301">
    <property type="entry name" value="NAT_SF"/>
    <property type="match status" value="1"/>
</dbReference>
<sequence length="154" mass="16413">MSEKPVAVRPVQPPDLDAAIALDRQVTGLSRRGFFVKRHASLGADPGRFAWLVAERDGSLAGFVSAHLQEGEFGGTARAAVIDAIATDPAQRGTGIGRALMDALEADLRARGVTEIRSEADWTDREMVRFFAASGFALAPQLVLNCPVTAEARP</sequence>
<evidence type="ECO:0000313" key="4">
    <source>
        <dbReference type="EMBL" id="MRH20460.1"/>
    </source>
</evidence>
<dbReference type="RefSeq" id="WP_153747776.1">
    <property type="nucleotide sequence ID" value="NZ_BAAADI010000008.1"/>
</dbReference>
<dbReference type="InterPro" id="IPR016181">
    <property type="entry name" value="Acyl_CoA_acyltransferase"/>
</dbReference>
<dbReference type="Gene3D" id="3.40.630.30">
    <property type="match status" value="1"/>
</dbReference>
<name>A0A844B416_9RHOB</name>
<dbReference type="EMBL" id="WJPO01000006">
    <property type="protein sequence ID" value="MRH20460.1"/>
    <property type="molecule type" value="Genomic_DNA"/>
</dbReference>
<reference evidence="4 5" key="1">
    <citation type="submission" date="2019-11" db="EMBL/GenBank/DDBJ databases">
        <title>Draft Whole-Genome sequence of the marine photosynthetic bacterium Rhodovulum strictum DSM 11289.</title>
        <authorList>
            <person name="Kyndt J.A."/>
            <person name="Meyer T.E."/>
        </authorList>
    </citation>
    <scope>NUCLEOTIDE SEQUENCE [LARGE SCALE GENOMIC DNA]</scope>
    <source>
        <strain evidence="4 5">DSM 11289</strain>
    </source>
</reference>
<dbReference type="PANTHER" id="PTHR43877">
    <property type="entry name" value="AMINOALKYLPHOSPHONATE N-ACETYLTRANSFERASE-RELATED-RELATED"/>
    <property type="match status" value="1"/>
</dbReference>
<keyword evidence="5" id="KW-1185">Reference proteome</keyword>
<accession>A0A844B416</accession>
<protein>
    <submittedName>
        <fullName evidence="4">GNAT family N-acetyltransferase</fullName>
    </submittedName>
</protein>
<evidence type="ECO:0000313" key="5">
    <source>
        <dbReference type="Proteomes" id="UP000466730"/>
    </source>
</evidence>
<dbReference type="InterPro" id="IPR000182">
    <property type="entry name" value="GNAT_dom"/>
</dbReference>
<evidence type="ECO:0000256" key="2">
    <source>
        <dbReference type="ARBA" id="ARBA00023315"/>
    </source>
</evidence>
<dbReference type="PROSITE" id="PS51186">
    <property type="entry name" value="GNAT"/>
    <property type="match status" value="1"/>
</dbReference>
<dbReference type="InterPro" id="IPR050832">
    <property type="entry name" value="Bact_Acetyltransf"/>
</dbReference>
<keyword evidence="2" id="KW-0012">Acyltransferase</keyword>
<feature type="domain" description="N-acetyltransferase" evidence="3">
    <location>
        <begin position="6"/>
        <end position="154"/>
    </location>
</feature>
<proteinExistence type="predicted"/>
<dbReference type="PANTHER" id="PTHR43877:SF2">
    <property type="entry name" value="AMINOALKYLPHOSPHONATE N-ACETYLTRANSFERASE-RELATED"/>
    <property type="match status" value="1"/>
</dbReference>
<gene>
    <name evidence="4" type="ORF">GH815_05595</name>
</gene>
<evidence type="ECO:0000256" key="1">
    <source>
        <dbReference type="ARBA" id="ARBA00022679"/>
    </source>
</evidence>
<dbReference type="Pfam" id="PF00583">
    <property type="entry name" value="Acetyltransf_1"/>
    <property type="match status" value="1"/>
</dbReference>
<dbReference type="Proteomes" id="UP000466730">
    <property type="component" value="Unassembled WGS sequence"/>
</dbReference>
<dbReference type="SUPFAM" id="SSF55729">
    <property type="entry name" value="Acyl-CoA N-acyltransferases (Nat)"/>
    <property type="match status" value="1"/>
</dbReference>
<evidence type="ECO:0000259" key="3">
    <source>
        <dbReference type="PROSITE" id="PS51186"/>
    </source>
</evidence>
<dbReference type="OrthoDB" id="9789603at2"/>
<dbReference type="GO" id="GO:0016747">
    <property type="term" value="F:acyltransferase activity, transferring groups other than amino-acyl groups"/>
    <property type="evidence" value="ECO:0007669"/>
    <property type="project" value="InterPro"/>
</dbReference>
<keyword evidence="1 4" id="KW-0808">Transferase</keyword>
<organism evidence="4 5">
    <name type="scientific">Rhodovulum strictum</name>
    <dbReference type="NCBI Taxonomy" id="58314"/>
    <lineage>
        <taxon>Bacteria</taxon>
        <taxon>Pseudomonadati</taxon>
        <taxon>Pseudomonadota</taxon>
        <taxon>Alphaproteobacteria</taxon>
        <taxon>Rhodobacterales</taxon>
        <taxon>Paracoccaceae</taxon>
        <taxon>Rhodovulum</taxon>
    </lineage>
</organism>